<accession>A0A8I6RTN4</accession>
<dbReference type="InterPro" id="IPR013212">
    <property type="entry name" value="Mad3/Bub1_I"/>
</dbReference>
<dbReference type="EnsemblMetazoa" id="XM_014392414.2">
    <property type="protein sequence ID" value="XP_014247900.1"/>
    <property type="gene ID" value="LOC106665740"/>
</dbReference>
<keyword evidence="4" id="KW-0995">Kinetochore</keyword>
<dbReference type="RefSeq" id="XP_014247900.1">
    <property type="nucleotide sequence ID" value="XM_014392414.2"/>
</dbReference>
<dbReference type="SMART" id="SM00220">
    <property type="entry name" value="S_TKc"/>
    <property type="match status" value="1"/>
</dbReference>
<dbReference type="Gene3D" id="1.25.40.430">
    <property type="match status" value="1"/>
</dbReference>
<dbReference type="GO" id="GO:0032991">
    <property type="term" value="C:protein-containing complex"/>
    <property type="evidence" value="ECO:0007669"/>
    <property type="project" value="UniProtKB-ARBA"/>
</dbReference>
<dbReference type="GO" id="GO:0000776">
    <property type="term" value="C:kinetochore"/>
    <property type="evidence" value="ECO:0007669"/>
    <property type="project" value="UniProtKB-KW"/>
</dbReference>
<dbReference type="InterPro" id="IPR015661">
    <property type="entry name" value="Bub1/Mad3"/>
</dbReference>
<dbReference type="InterPro" id="IPR008271">
    <property type="entry name" value="Ser/Thr_kinase_AS"/>
</dbReference>
<dbReference type="KEGG" id="clec:106665740"/>
<evidence type="ECO:0000256" key="8">
    <source>
        <dbReference type="SAM" id="MobiDB-lite"/>
    </source>
</evidence>
<evidence type="ECO:0000256" key="4">
    <source>
        <dbReference type="ARBA" id="ARBA00022838"/>
    </source>
</evidence>
<feature type="binding site" evidence="7">
    <location>
        <position position="852"/>
    </location>
    <ligand>
        <name>ATP</name>
        <dbReference type="ChEBI" id="CHEBI:30616"/>
    </ligand>
</feature>
<feature type="domain" description="Protein kinase" evidence="9">
    <location>
        <begin position="825"/>
        <end position="1085"/>
    </location>
</feature>
<dbReference type="OrthoDB" id="248495at2759"/>
<dbReference type="Gene3D" id="1.10.510.10">
    <property type="entry name" value="Transferase(Phosphotransferase) domain 1"/>
    <property type="match status" value="1"/>
</dbReference>
<evidence type="ECO:0008006" key="13">
    <source>
        <dbReference type="Google" id="ProtNLM"/>
    </source>
</evidence>
<keyword evidence="5 7" id="KW-0067">ATP-binding</keyword>
<dbReference type="GeneID" id="106665740"/>
<dbReference type="InterPro" id="IPR011009">
    <property type="entry name" value="Kinase-like_dom_sf"/>
</dbReference>
<dbReference type="SUPFAM" id="SSF56112">
    <property type="entry name" value="Protein kinase-like (PK-like)"/>
    <property type="match status" value="1"/>
</dbReference>
<comment type="subcellular location">
    <subcellularLocation>
        <location evidence="1">Chromosome</location>
        <location evidence="1">Centromere</location>
        <location evidence="1">Kinetochore</location>
    </subcellularLocation>
</comment>
<dbReference type="PROSITE" id="PS50011">
    <property type="entry name" value="PROTEIN_KINASE_DOM"/>
    <property type="match status" value="1"/>
</dbReference>
<evidence type="ECO:0000256" key="7">
    <source>
        <dbReference type="PROSITE-ProRule" id="PRU10141"/>
    </source>
</evidence>
<proteinExistence type="predicted"/>
<dbReference type="GO" id="GO:0005634">
    <property type="term" value="C:nucleus"/>
    <property type="evidence" value="ECO:0007669"/>
    <property type="project" value="TreeGrafter"/>
</dbReference>
<dbReference type="PROSITE" id="PS51489">
    <property type="entry name" value="BUB1_N"/>
    <property type="match status" value="1"/>
</dbReference>
<evidence type="ECO:0000259" key="9">
    <source>
        <dbReference type="PROSITE" id="PS50011"/>
    </source>
</evidence>
<evidence type="ECO:0000256" key="2">
    <source>
        <dbReference type="ARBA" id="ARBA00022454"/>
    </source>
</evidence>
<reference evidence="11" key="1">
    <citation type="submission" date="2022-01" db="UniProtKB">
        <authorList>
            <consortium name="EnsemblMetazoa"/>
        </authorList>
    </citation>
    <scope>IDENTIFICATION</scope>
</reference>
<protein>
    <recommendedName>
        <fullName evidence="13">Mitotic checkpoint serine/threonine-protein kinase BUB1</fullName>
    </recommendedName>
</protein>
<evidence type="ECO:0000313" key="11">
    <source>
        <dbReference type="EnsemblMetazoa" id="XP_014247900.1"/>
    </source>
</evidence>
<dbReference type="PANTHER" id="PTHR14030">
    <property type="entry name" value="MITOTIC CHECKPOINT SERINE/THREONINE-PROTEIN KINASE BUB1"/>
    <property type="match status" value="1"/>
</dbReference>
<feature type="region of interest" description="Disordered" evidence="8">
    <location>
        <begin position="467"/>
        <end position="499"/>
    </location>
</feature>
<name>A0A8I6RTN4_CIMLE</name>
<dbReference type="GO" id="GO:0005524">
    <property type="term" value="F:ATP binding"/>
    <property type="evidence" value="ECO:0007669"/>
    <property type="project" value="UniProtKB-UniRule"/>
</dbReference>
<dbReference type="PROSITE" id="PS00107">
    <property type="entry name" value="PROTEIN_KINASE_ATP"/>
    <property type="match status" value="1"/>
</dbReference>
<dbReference type="Proteomes" id="UP000494040">
    <property type="component" value="Unassembled WGS sequence"/>
</dbReference>
<dbReference type="GO" id="GO:0007094">
    <property type="term" value="P:mitotic spindle assembly checkpoint signaling"/>
    <property type="evidence" value="ECO:0007669"/>
    <property type="project" value="InterPro"/>
</dbReference>
<dbReference type="SMART" id="SM00777">
    <property type="entry name" value="Mad3_BUB1_I"/>
    <property type="match status" value="1"/>
</dbReference>
<feature type="domain" description="BUB1 N-terminal" evidence="10">
    <location>
        <begin position="12"/>
        <end position="168"/>
    </location>
</feature>
<evidence type="ECO:0000256" key="1">
    <source>
        <dbReference type="ARBA" id="ARBA00004629"/>
    </source>
</evidence>
<dbReference type="PANTHER" id="PTHR14030:SF4">
    <property type="entry name" value="BUB1 KINASE, ISOFORM A-RELATED"/>
    <property type="match status" value="1"/>
</dbReference>
<evidence type="ECO:0000313" key="12">
    <source>
        <dbReference type="Proteomes" id="UP000494040"/>
    </source>
</evidence>
<feature type="compositionally biased region" description="Polar residues" evidence="8">
    <location>
        <begin position="467"/>
        <end position="484"/>
    </location>
</feature>
<dbReference type="InterPro" id="IPR000719">
    <property type="entry name" value="Prot_kinase_dom"/>
</dbReference>
<evidence type="ECO:0000256" key="5">
    <source>
        <dbReference type="ARBA" id="ARBA00022840"/>
    </source>
</evidence>
<dbReference type="AlphaFoldDB" id="A0A8I6RTN4"/>
<sequence length="1108" mass="126806">MEEEIAKKKLKLKEEIATYKGNDPLKLRYDFLVWLDTTYGKDSCSNHFNALLQDTLQVFWNSNYYSNDERFIQLLVFYTEMQPNPLEVFVKSVKKGVGVKSSQFYASWANEFCKVDNYQEADRIFNLGFSNNAAPKDVLENLYKQFLQTIGKKYLRGELTNDVNTKNLVCSKCSSQVQQNGEAPPVSTPQDYNIEDPVQCWEMNPLKVGDPDYFSCAVVYLEPKDPVKVAMYPKDLVYASEKEISLEEIKARNYLNKLDTIMAVDDIILEKKPQKEEENSNTKKDRSSHLSSTQCGDITKEAMNIIEEMWYSHGLPPGCPNKFTSSEPPAQSEPFKVYDDETPLTIRQKTNTPFTVCTEDSKSENCDPENKLKGLASIKKTQPSIPRVNVLSERKIDPTPALVERPSIASQKLNFGPMDADGRLSEKLSHASIKNNPLVGITELDDGCDDTCNTKAFAFVLPSSTPVHQKKSATSGQNASNKNDGSYIEESNDKNDRKTQQELSVILEASKERYSSSSSSNGSSNPRTPGFLARPDVQACVLFLQNPISWIVYQDLCGTQMFTYDYFPLYVPEHCLHMLFFYEVLRKTYRNINWKETLTNTFTPVAVLCEEYVTKSATKRKSYCKLFENQIKLYSDEGTKIPLLELNSAFGNLKQTKLLKSKGTRFSDFDDRTERNSSVLERRKIRSLSCNMLNNLIPDTALRKQKGFKSQSYLSKDTKNSSIIKRNRDLENSGKKVEKSIRLSKQPGLENTKGKVLVEQSDNIILDIIRPLKYDNIEDPFCPKLIDSFLNQMKFPLPYQSAQYHIMKGNVPNMTKSVKIGEESYNILSELGKGAYARVVKARYGNKECALKVEKPACKWEYYIAKELQRRIVPQMRNAFMIVDAAYVYQNGSILRMNWAPYGTLLTLITEHKQKIGKMLDLFVIIHFAIEMIDIVDSLHKAKIIHGDIKPDNFVLKHLPVENETESCIQLIDFGRSIDMTLFPEGTQFKHVVTTDGFQCNEMKENKPWTYQTDLYGLAGSLHCLLVGNYMKVVKKNNEWKLMQLLPRNVRRELWDPIFHKLLNTNSSNCLPNLEEMKHRLHQELNGYGDNFVFSTNLKQLHNLMNGS</sequence>
<organism evidence="11 12">
    <name type="scientific">Cimex lectularius</name>
    <name type="common">Bed bug</name>
    <name type="synonym">Acanthia lectularia</name>
    <dbReference type="NCBI Taxonomy" id="79782"/>
    <lineage>
        <taxon>Eukaryota</taxon>
        <taxon>Metazoa</taxon>
        <taxon>Ecdysozoa</taxon>
        <taxon>Arthropoda</taxon>
        <taxon>Hexapoda</taxon>
        <taxon>Insecta</taxon>
        <taxon>Pterygota</taxon>
        <taxon>Neoptera</taxon>
        <taxon>Paraneoptera</taxon>
        <taxon>Hemiptera</taxon>
        <taxon>Heteroptera</taxon>
        <taxon>Panheteroptera</taxon>
        <taxon>Cimicomorpha</taxon>
        <taxon>Cimicidae</taxon>
        <taxon>Cimex</taxon>
    </lineage>
</organism>
<evidence type="ECO:0000256" key="3">
    <source>
        <dbReference type="ARBA" id="ARBA00022741"/>
    </source>
</evidence>
<feature type="compositionally biased region" description="Basic and acidic residues" evidence="8">
    <location>
        <begin position="272"/>
        <end position="288"/>
    </location>
</feature>
<keyword evidence="3 7" id="KW-0547">Nucleotide-binding</keyword>
<dbReference type="PROSITE" id="PS00108">
    <property type="entry name" value="PROTEIN_KINASE_ST"/>
    <property type="match status" value="1"/>
</dbReference>
<dbReference type="GO" id="GO:0051754">
    <property type="term" value="P:meiotic sister chromatid cohesion, centromeric"/>
    <property type="evidence" value="ECO:0007669"/>
    <property type="project" value="TreeGrafter"/>
</dbReference>
<evidence type="ECO:0000259" key="10">
    <source>
        <dbReference type="PROSITE" id="PS51489"/>
    </source>
</evidence>
<dbReference type="InterPro" id="IPR017441">
    <property type="entry name" value="Protein_kinase_ATP_BS"/>
</dbReference>
<evidence type="ECO:0000256" key="6">
    <source>
        <dbReference type="ARBA" id="ARBA00023328"/>
    </source>
</evidence>
<dbReference type="Pfam" id="PF08311">
    <property type="entry name" value="Mad3_BUB1_I"/>
    <property type="match status" value="1"/>
</dbReference>
<keyword evidence="2" id="KW-0158">Chromosome</keyword>
<keyword evidence="6" id="KW-0137">Centromere</keyword>
<feature type="region of interest" description="Disordered" evidence="8">
    <location>
        <begin position="272"/>
        <end position="294"/>
    </location>
</feature>
<dbReference type="OMA" id="ADFICHE"/>
<dbReference type="GO" id="GO:0004672">
    <property type="term" value="F:protein kinase activity"/>
    <property type="evidence" value="ECO:0007669"/>
    <property type="project" value="InterPro"/>
</dbReference>
<dbReference type="Pfam" id="PF00069">
    <property type="entry name" value="Pkinase"/>
    <property type="match status" value="1"/>
</dbReference>
<keyword evidence="12" id="KW-1185">Reference proteome</keyword>